<dbReference type="SMART" id="SM00220">
    <property type="entry name" value="S_TKc"/>
    <property type="match status" value="1"/>
</dbReference>
<evidence type="ECO:0000256" key="1">
    <source>
        <dbReference type="ARBA" id="ARBA00012513"/>
    </source>
</evidence>
<feature type="non-terminal residue" evidence="10">
    <location>
        <position position="287"/>
    </location>
</feature>
<accession>A0A835ZCB7</accession>
<proteinExistence type="predicted"/>
<evidence type="ECO:0000313" key="11">
    <source>
        <dbReference type="Proteomes" id="UP000664859"/>
    </source>
</evidence>
<dbReference type="EC" id="2.7.11.1" evidence="1"/>
<sequence length="287" mass="31187">MSEQWELAEQPKVTIGKYALRIKRKLGEGGFAYIYAAEDTSNGQELCLKKMHVQTPEARALAQREIDLMRSFSHPNLLSALDAEIHNSLAYIIMELCPGGHLLARMQRLQAAGKTLPEPEILKILGDVTRGLVYLHGMGIAHRDIKLENCLIAADGSCRLCDFGSAVRGPVSLESAAQRANEAEVIERTTTQQFRAPEMADLFVARELGTAVDVWALGCVAYTLAYLRHPFPSDSNLAIINARIVFPTAPPLSDDFKALVARMLVADPAARASAADALSCIAAMEAG</sequence>
<evidence type="ECO:0000256" key="7">
    <source>
        <dbReference type="ARBA" id="ARBA00047899"/>
    </source>
</evidence>
<dbReference type="PANTHER" id="PTHR22967:SF57">
    <property type="entry name" value="AUXILIN, ISOFORM A-RELATED"/>
    <property type="match status" value="1"/>
</dbReference>
<dbReference type="AlphaFoldDB" id="A0A835ZCB7"/>
<dbReference type="Pfam" id="PF00069">
    <property type="entry name" value="Pkinase"/>
    <property type="match status" value="1"/>
</dbReference>
<protein>
    <recommendedName>
        <fullName evidence="1">non-specific serine/threonine protein kinase</fullName>
        <ecNumber evidence="1">2.7.11.1</ecNumber>
    </recommendedName>
</protein>
<dbReference type="Gene3D" id="1.10.510.10">
    <property type="entry name" value="Transferase(Phosphotransferase) domain 1"/>
    <property type="match status" value="1"/>
</dbReference>
<dbReference type="GO" id="GO:0004674">
    <property type="term" value="F:protein serine/threonine kinase activity"/>
    <property type="evidence" value="ECO:0007669"/>
    <property type="project" value="UniProtKB-KW"/>
</dbReference>
<reference evidence="10" key="1">
    <citation type="submission" date="2021-02" db="EMBL/GenBank/DDBJ databases">
        <title>First Annotated Genome of the Yellow-green Alga Tribonema minus.</title>
        <authorList>
            <person name="Mahan K.M."/>
        </authorList>
    </citation>
    <scope>NUCLEOTIDE SEQUENCE</scope>
    <source>
        <strain evidence="10">UTEX B ZZ1240</strain>
    </source>
</reference>
<comment type="catalytic activity">
    <reaction evidence="8">
        <text>L-seryl-[protein] + ATP = O-phospho-L-seryl-[protein] + ADP + H(+)</text>
        <dbReference type="Rhea" id="RHEA:17989"/>
        <dbReference type="Rhea" id="RHEA-COMP:9863"/>
        <dbReference type="Rhea" id="RHEA-COMP:11604"/>
        <dbReference type="ChEBI" id="CHEBI:15378"/>
        <dbReference type="ChEBI" id="CHEBI:29999"/>
        <dbReference type="ChEBI" id="CHEBI:30616"/>
        <dbReference type="ChEBI" id="CHEBI:83421"/>
        <dbReference type="ChEBI" id="CHEBI:456216"/>
        <dbReference type="EC" id="2.7.11.1"/>
    </reaction>
</comment>
<feature type="domain" description="Protein kinase" evidence="9">
    <location>
        <begin position="20"/>
        <end position="284"/>
    </location>
</feature>
<comment type="catalytic activity">
    <reaction evidence="7">
        <text>L-threonyl-[protein] + ATP = O-phospho-L-threonyl-[protein] + ADP + H(+)</text>
        <dbReference type="Rhea" id="RHEA:46608"/>
        <dbReference type="Rhea" id="RHEA-COMP:11060"/>
        <dbReference type="Rhea" id="RHEA-COMP:11605"/>
        <dbReference type="ChEBI" id="CHEBI:15378"/>
        <dbReference type="ChEBI" id="CHEBI:30013"/>
        <dbReference type="ChEBI" id="CHEBI:30616"/>
        <dbReference type="ChEBI" id="CHEBI:61977"/>
        <dbReference type="ChEBI" id="CHEBI:456216"/>
        <dbReference type="EC" id="2.7.11.1"/>
    </reaction>
</comment>
<dbReference type="InterPro" id="IPR008271">
    <property type="entry name" value="Ser/Thr_kinase_AS"/>
</dbReference>
<evidence type="ECO:0000256" key="3">
    <source>
        <dbReference type="ARBA" id="ARBA00022679"/>
    </source>
</evidence>
<evidence type="ECO:0000256" key="4">
    <source>
        <dbReference type="ARBA" id="ARBA00022741"/>
    </source>
</evidence>
<evidence type="ECO:0000259" key="9">
    <source>
        <dbReference type="PROSITE" id="PS50011"/>
    </source>
</evidence>
<dbReference type="PROSITE" id="PS00108">
    <property type="entry name" value="PROTEIN_KINASE_ST"/>
    <property type="match status" value="1"/>
</dbReference>
<dbReference type="InterPro" id="IPR011009">
    <property type="entry name" value="Kinase-like_dom_sf"/>
</dbReference>
<keyword evidence="2" id="KW-0723">Serine/threonine-protein kinase</keyword>
<keyword evidence="11" id="KW-1185">Reference proteome</keyword>
<dbReference type="EMBL" id="JAFCMP010000023">
    <property type="protein sequence ID" value="KAG5191121.1"/>
    <property type="molecule type" value="Genomic_DNA"/>
</dbReference>
<dbReference type="PANTHER" id="PTHR22967">
    <property type="entry name" value="SERINE/THREONINE PROTEIN KINASE"/>
    <property type="match status" value="1"/>
</dbReference>
<gene>
    <name evidence="10" type="ORF">JKP88DRAFT_204993</name>
</gene>
<dbReference type="PROSITE" id="PS50011">
    <property type="entry name" value="PROTEIN_KINASE_DOM"/>
    <property type="match status" value="1"/>
</dbReference>
<name>A0A835ZCB7_9STRA</name>
<keyword evidence="3" id="KW-0808">Transferase</keyword>
<dbReference type="GO" id="GO:0005524">
    <property type="term" value="F:ATP binding"/>
    <property type="evidence" value="ECO:0007669"/>
    <property type="project" value="UniProtKB-KW"/>
</dbReference>
<evidence type="ECO:0000256" key="2">
    <source>
        <dbReference type="ARBA" id="ARBA00022527"/>
    </source>
</evidence>
<evidence type="ECO:0000256" key="6">
    <source>
        <dbReference type="ARBA" id="ARBA00022840"/>
    </source>
</evidence>
<evidence type="ECO:0000256" key="8">
    <source>
        <dbReference type="ARBA" id="ARBA00048679"/>
    </source>
</evidence>
<keyword evidence="6" id="KW-0067">ATP-binding</keyword>
<dbReference type="Proteomes" id="UP000664859">
    <property type="component" value="Unassembled WGS sequence"/>
</dbReference>
<dbReference type="SUPFAM" id="SSF56112">
    <property type="entry name" value="Protein kinase-like (PK-like)"/>
    <property type="match status" value="1"/>
</dbReference>
<dbReference type="InterPro" id="IPR000719">
    <property type="entry name" value="Prot_kinase_dom"/>
</dbReference>
<evidence type="ECO:0000256" key="5">
    <source>
        <dbReference type="ARBA" id="ARBA00022777"/>
    </source>
</evidence>
<organism evidence="10 11">
    <name type="scientific">Tribonema minus</name>
    <dbReference type="NCBI Taxonomy" id="303371"/>
    <lineage>
        <taxon>Eukaryota</taxon>
        <taxon>Sar</taxon>
        <taxon>Stramenopiles</taxon>
        <taxon>Ochrophyta</taxon>
        <taxon>PX clade</taxon>
        <taxon>Xanthophyceae</taxon>
        <taxon>Tribonematales</taxon>
        <taxon>Tribonemataceae</taxon>
        <taxon>Tribonema</taxon>
    </lineage>
</organism>
<evidence type="ECO:0000313" key="10">
    <source>
        <dbReference type="EMBL" id="KAG5191121.1"/>
    </source>
</evidence>
<dbReference type="OrthoDB" id="2018507at2759"/>
<keyword evidence="4" id="KW-0547">Nucleotide-binding</keyword>
<comment type="caution">
    <text evidence="10">The sequence shown here is derived from an EMBL/GenBank/DDBJ whole genome shotgun (WGS) entry which is preliminary data.</text>
</comment>
<dbReference type="GO" id="GO:0005737">
    <property type="term" value="C:cytoplasm"/>
    <property type="evidence" value="ECO:0007669"/>
    <property type="project" value="TreeGrafter"/>
</dbReference>
<keyword evidence="5 10" id="KW-0418">Kinase</keyword>